<dbReference type="RefSeq" id="WP_378143760.1">
    <property type="nucleotide sequence ID" value="NZ_JBHRTG010000019.1"/>
</dbReference>
<evidence type="ECO:0000313" key="3">
    <source>
        <dbReference type="EMBL" id="MFC3165304.1"/>
    </source>
</evidence>
<dbReference type="InterPro" id="IPR003010">
    <property type="entry name" value="C-N_Hydrolase"/>
</dbReference>
<dbReference type="InterPro" id="IPR050345">
    <property type="entry name" value="Aliph_Amidase/BUP"/>
</dbReference>
<evidence type="ECO:0000313" key="4">
    <source>
        <dbReference type="Proteomes" id="UP001595647"/>
    </source>
</evidence>
<proteinExistence type="predicted"/>
<dbReference type="Gene3D" id="3.60.110.10">
    <property type="entry name" value="Carbon-nitrogen hydrolase"/>
    <property type="match status" value="1"/>
</dbReference>
<dbReference type="SUPFAM" id="SSF56317">
    <property type="entry name" value="Carbon-nitrogen hydrolase"/>
    <property type="match status" value="1"/>
</dbReference>
<dbReference type="PANTHER" id="PTHR43674:SF16">
    <property type="entry name" value="CARBON-NITROGEN FAMILY, PUTATIVE (AFU_ORTHOLOGUE AFUA_5G02350)-RELATED"/>
    <property type="match status" value="1"/>
</dbReference>
<organism evidence="3 4">
    <name type="scientific">Ciceribacter thiooxidans</name>
    <dbReference type="NCBI Taxonomy" id="1969821"/>
    <lineage>
        <taxon>Bacteria</taxon>
        <taxon>Pseudomonadati</taxon>
        <taxon>Pseudomonadota</taxon>
        <taxon>Alphaproteobacteria</taxon>
        <taxon>Hyphomicrobiales</taxon>
        <taxon>Rhizobiaceae</taxon>
        <taxon>Ciceribacter</taxon>
    </lineage>
</organism>
<evidence type="ECO:0000259" key="2">
    <source>
        <dbReference type="PROSITE" id="PS50263"/>
    </source>
</evidence>
<dbReference type="GO" id="GO:0016787">
    <property type="term" value="F:hydrolase activity"/>
    <property type="evidence" value="ECO:0007669"/>
    <property type="project" value="UniProtKB-KW"/>
</dbReference>
<comment type="caution">
    <text evidence="3">The sequence shown here is derived from an EMBL/GenBank/DDBJ whole genome shotgun (WGS) entry which is preliminary data.</text>
</comment>
<reference evidence="4" key="1">
    <citation type="journal article" date="2019" name="Int. J. Syst. Evol. Microbiol.">
        <title>The Global Catalogue of Microorganisms (GCM) 10K type strain sequencing project: providing services to taxonomists for standard genome sequencing and annotation.</title>
        <authorList>
            <consortium name="The Broad Institute Genomics Platform"/>
            <consortium name="The Broad Institute Genome Sequencing Center for Infectious Disease"/>
            <person name="Wu L."/>
            <person name="Ma J."/>
        </authorList>
    </citation>
    <scope>NUCLEOTIDE SEQUENCE [LARGE SCALE GENOMIC DNA]</scope>
    <source>
        <strain evidence="4">KCTC 52231</strain>
    </source>
</reference>
<gene>
    <name evidence="3" type="ORF">ACFOHV_18625</name>
</gene>
<dbReference type="PROSITE" id="PS50263">
    <property type="entry name" value="CN_HYDROLASE"/>
    <property type="match status" value="1"/>
</dbReference>
<sequence length="264" mass="28740">MHLSTKSFRVALAQVLSDADIDAVINSASNAAADIIVFPEMFSNGYSKFNPQDAAARAAWLDGAVDLQGAFIEKFRAAARRTEIAVVATFLEEAEPKPFNSAVLIDRYGDIVLHQRKRHICFFDAPEEACAPGDSSSVFRLDTRRGQVAVGIMICMDREFPDVASDLVRSGVEVILVPNSSPLVDDVEVGDIRVAGVRATAFQSVIGIAVANYPEPKDDGHSFAVGASGQMLAMGGKQQGIIYTDFDLDQLRAAQEKEWFRRVR</sequence>
<accession>A0ABV7I7R1</accession>
<protein>
    <submittedName>
        <fullName evidence="3">Carbon-nitrogen hydrolase family protein</fullName>
    </submittedName>
</protein>
<feature type="domain" description="CN hydrolase" evidence="2">
    <location>
        <begin position="1"/>
        <end position="248"/>
    </location>
</feature>
<evidence type="ECO:0000256" key="1">
    <source>
        <dbReference type="ARBA" id="ARBA00022801"/>
    </source>
</evidence>
<dbReference type="Proteomes" id="UP001595647">
    <property type="component" value="Unassembled WGS sequence"/>
</dbReference>
<dbReference type="InterPro" id="IPR036526">
    <property type="entry name" value="C-N_Hydrolase_sf"/>
</dbReference>
<dbReference type="Pfam" id="PF00795">
    <property type="entry name" value="CN_hydrolase"/>
    <property type="match status" value="1"/>
</dbReference>
<dbReference type="CDD" id="cd07197">
    <property type="entry name" value="nitrilase"/>
    <property type="match status" value="1"/>
</dbReference>
<name>A0ABV7I7R1_9HYPH</name>
<keyword evidence="4" id="KW-1185">Reference proteome</keyword>
<dbReference type="PANTHER" id="PTHR43674">
    <property type="entry name" value="NITRILASE C965.09-RELATED"/>
    <property type="match status" value="1"/>
</dbReference>
<dbReference type="EMBL" id="JBHRTG010000019">
    <property type="protein sequence ID" value="MFC3165304.1"/>
    <property type="molecule type" value="Genomic_DNA"/>
</dbReference>
<keyword evidence="1 3" id="KW-0378">Hydrolase</keyword>